<name>A0ACC0J063_9ERIC</name>
<evidence type="ECO:0000313" key="2">
    <source>
        <dbReference type="Proteomes" id="UP001060215"/>
    </source>
</evidence>
<organism evidence="1 2">
    <name type="scientific">Camellia lanceoleosa</name>
    <dbReference type="NCBI Taxonomy" id="1840588"/>
    <lineage>
        <taxon>Eukaryota</taxon>
        <taxon>Viridiplantae</taxon>
        <taxon>Streptophyta</taxon>
        <taxon>Embryophyta</taxon>
        <taxon>Tracheophyta</taxon>
        <taxon>Spermatophyta</taxon>
        <taxon>Magnoliopsida</taxon>
        <taxon>eudicotyledons</taxon>
        <taxon>Gunneridae</taxon>
        <taxon>Pentapetalae</taxon>
        <taxon>asterids</taxon>
        <taxon>Ericales</taxon>
        <taxon>Theaceae</taxon>
        <taxon>Camellia</taxon>
    </lineage>
</organism>
<dbReference type="EMBL" id="CM045758">
    <property type="protein sequence ID" value="KAI8030315.1"/>
    <property type="molecule type" value="Genomic_DNA"/>
</dbReference>
<dbReference type="Proteomes" id="UP001060215">
    <property type="component" value="Chromosome 1"/>
</dbReference>
<gene>
    <name evidence="1" type="ORF">LOK49_LG01G01250</name>
</gene>
<accession>A0ACC0J063</accession>
<keyword evidence="2" id="KW-1185">Reference proteome</keyword>
<reference evidence="1 2" key="1">
    <citation type="journal article" date="2022" name="Plant J.">
        <title>Chromosome-level genome of Camellia lanceoleosa provides a valuable resource for understanding genome evolution and self-incompatibility.</title>
        <authorList>
            <person name="Gong W."/>
            <person name="Xiao S."/>
            <person name="Wang L."/>
            <person name="Liao Z."/>
            <person name="Chang Y."/>
            <person name="Mo W."/>
            <person name="Hu G."/>
            <person name="Li W."/>
            <person name="Zhao G."/>
            <person name="Zhu H."/>
            <person name="Hu X."/>
            <person name="Ji K."/>
            <person name="Xiang X."/>
            <person name="Song Q."/>
            <person name="Yuan D."/>
            <person name="Jin S."/>
            <person name="Zhang L."/>
        </authorList>
    </citation>
    <scope>NUCLEOTIDE SEQUENCE [LARGE SCALE GENOMIC DNA]</scope>
    <source>
        <strain evidence="1">SQ_2022a</strain>
    </source>
</reference>
<comment type="caution">
    <text evidence="1">The sequence shown here is derived from an EMBL/GenBank/DDBJ whole genome shotgun (WGS) entry which is preliminary data.</text>
</comment>
<proteinExistence type="predicted"/>
<protein>
    <submittedName>
        <fullName evidence="1">Expansin-B4</fullName>
    </submittedName>
</protein>
<evidence type="ECO:0000313" key="1">
    <source>
        <dbReference type="EMBL" id="KAI8030315.1"/>
    </source>
</evidence>
<sequence>MNQNRICRNSYPFSTNSPNCRKQLCDQSTHRSLKSDHGATLRHTTLRHTAESNSGNTIAFWVVNWSNPYYLGLTIQFQKKNNNGGGADVVSVDLKDASSSGPDESSEWKPMQQTWGGVWNLVSRSALRAPYLMRLRLIYSGRTLVADHVIPVGWQGGATYRALVNHL</sequence>